<dbReference type="InterPro" id="IPR016300">
    <property type="entry name" value="ATPase_ArsA/GET3"/>
</dbReference>
<dbReference type="Proteomes" id="UP001596417">
    <property type="component" value="Unassembled WGS sequence"/>
</dbReference>
<name>A0ABD5YR03_9EURY</name>
<dbReference type="Pfam" id="PF02374">
    <property type="entry name" value="ArsA_ATPase"/>
    <property type="match status" value="1"/>
</dbReference>
<dbReference type="PANTHER" id="PTHR10803">
    <property type="entry name" value="ARSENICAL PUMP-DRIVING ATPASE ARSENITE-TRANSLOCATING ATPASE"/>
    <property type="match status" value="1"/>
</dbReference>
<keyword evidence="4" id="KW-1185">Reference proteome</keyword>
<dbReference type="EMBL" id="JBHTAX010000001">
    <property type="protein sequence ID" value="MFC7189940.1"/>
    <property type="molecule type" value="Genomic_DNA"/>
</dbReference>
<evidence type="ECO:0000313" key="4">
    <source>
        <dbReference type="Proteomes" id="UP001596417"/>
    </source>
</evidence>
<accession>A0ABD5YR03</accession>
<protein>
    <submittedName>
        <fullName evidence="3">ArsA-related P-loop ATPase</fullName>
    </submittedName>
</protein>
<feature type="domain" description="ArsA/GET3 Anion-transporting ATPase-like" evidence="2">
    <location>
        <begin position="32"/>
        <end position="120"/>
    </location>
</feature>
<dbReference type="InterPro" id="IPR025723">
    <property type="entry name" value="ArsA/GET3_ATPase-like"/>
</dbReference>
<sequence length="178" mass="19130">MKYIVSECYYWRIRTHDFADTARSTSHVQIHTLRGKGGVGKTTCAAATAIALANRGERTLVVSTDPAHSLGESLGVDLGGSPTEIESELWGVEADATSGQDIYRAVVEAIAADLREAGIRLTDEDVERLFTAGFVLGAMNWLHCSSSMSTDVRTSGTASYSTPLRLATHSVCWVCLTC</sequence>
<dbReference type="RefSeq" id="WP_390205332.1">
    <property type="nucleotide sequence ID" value="NZ_JBHTAX010000001.1"/>
</dbReference>
<comment type="caution">
    <text evidence="3">The sequence shown here is derived from an EMBL/GenBank/DDBJ whole genome shotgun (WGS) entry which is preliminary data.</text>
</comment>
<dbReference type="Gene3D" id="3.40.50.300">
    <property type="entry name" value="P-loop containing nucleotide triphosphate hydrolases"/>
    <property type="match status" value="1"/>
</dbReference>
<dbReference type="SUPFAM" id="SSF52540">
    <property type="entry name" value="P-loop containing nucleoside triphosphate hydrolases"/>
    <property type="match status" value="1"/>
</dbReference>
<comment type="similarity">
    <text evidence="1">Belongs to the arsA ATPase family.</text>
</comment>
<evidence type="ECO:0000313" key="3">
    <source>
        <dbReference type="EMBL" id="MFC7189940.1"/>
    </source>
</evidence>
<evidence type="ECO:0000259" key="2">
    <source>
        <dbReference type="Pfam" id="PF02374"/>
    </source>
</evidence>
<dbReference type="InterPro" id="IPR027417">
    <property type="entry name" value="P-loop_NTPase"/>
</dbReference>
<gene>
    <name evidence="3" type="ORF">ACFQL7_08770</name>
</gene>
<organism evidence="3 4">
    <name type="scientific">Halocatena marina</name>
    <dbReference type="NCBI Taxonomy" id="2934937"/>
    <lineage>
        <taxon>Archaea</taxon>
        <taxon>Methanobacteriati</taxon>
        <taxon>Methanobacteriota</taxon>
        <taxon>Stenosarchaea group</taxon>
        <taxon>Halobacteria</taxon>
        <taxon>Halobacteriales</taxon>
        <taxon>Natronomonadaceae</taxon>
        <taxon>Halocatena</taxon>
    </lineage>
</organism>
<dbReference type="AlphaFoldDB" id="A0ABD5YR03"/>
<dbReference type="PANTHER" id="PTHR10803:SF3">
    <property type="entry name" value="ATPASE GET3"/>
    <property type="match status" value="1"/>
</dbReference>
<proteinExistence type="inferred from homology"/>
<evidence type="ECO:0000256" key="1">
    <source>
        <dbReference type="ARBA" id="ARBA00011040"/>
    </source>
</evidence>
<reference evidence="3 4" key="1">
    <citation type="journal article" date="2019" name="Int. J. Syst. Evol. Microbiol.">
        <title>The Global Catalogue of Microorganisms (GCM) 10K type strain sequencing project: providing services to taxonomists for standard genome sequencing and annotation.</title>
        <authorList>
            <consortium name="The Broad Institute Genomics Platform"/>
            <consortium name="The Broad Institute Genome Sequencing Center for Infectious Disease"/>
            <person name="Wu L."/>
            <person name="Ma J."/>
        </authorList>
    </citation>
    <scope>NUCLEOTIDE SEQUENCE [LARGE SCALE GENOMIC DNA]</scope>
    <source>
        <strain evidence="3 4">RDMS1</strain>
    </source>
</reference>